<name>A0A0L6V304_9BASI</name>
<reference evidence="2 3" key="1">
    <citation type="submission" date="2015-08" db="EMBL/GenBank/DDBJ databases">
        <title>Next Generation Sequencing and Analysis of the Genome of Puccinia sorghi L Schw, the Causal Agent of Maize Common Rust.</title>
        <authorList>
            <person name="Rochi L."/>
            <person name="Burguener G."/>
            <person name="Darino M."/>
            <person name="Turjanski A."/>
            <person name="Kreff E."/>
            <person name="Dieguez M.J."/>
            <person name="Sacco F."/>
        </authorList>
    </citation>
    <scope>NUCLEOTIDE SEQUENCE [LARGE SCALE GENOMIC DNA]</scope>
    <source>
        <strain evidence="2 3">RO10H11247</strain>
    </source>
</reference>
<evidence type="ECO:0000256" key="1">
    <source>
        <dbReference type="SAM" id="MobiDB-lite"/>
    </source>
</evidence>
<keyword evidence="3" id="KW-1185">Reference proteome</keyword>
<comment type="caution">
    <text evidence="2">The sequence shown here is derived from an EMBL/GenBank/DDBJ whole genome shotgun (WGS) entry which is preliminary data.</text>
</comment>
<dbReference type="STRING" id="27349.A0A0L6V304"/>
<evidence type="ECO:0000313" key="3">
    <source>
        <dbReference type="Proteomes" id="UP000037035"/>
    </source>
</evidence>
<accession>A0A0L6V304</accession>
<dbReference type="Proteomes" id="UP000037035">
    <property type="component" value="Unassembled WGS sequence"/>
</dbReference>
<proteinExistence type="predicted"/>
<organism evidence="2 3">
    <name type="scientific">Puccinia sorghi</name>
    <dbReference type="NCBI Taxonomy" id="27349"/>
    <lineage>
        <taxon>Eukaryota</taxon>
        <taxon>Fungi</taxon>
        <taxon>Dikarya</taxon>
        <taxon>Basidiomycota</taxon>
        <taxon>Pucciniomycotina</taxon>
        <taxon>Pucciniomycetes</taxon>
        <taxon>Pucciniales</taxon>
        <taxon>Pucciniaceae</taxon>
        <taxon>Puccinia</taxon>
    </lineage>
</organism>
<gene>
    <name evidence="2" type="ORF">VP01_2835g5</name>
</gene>
<protein>
    <submittedName>
        <fullName evidence="2">Uncharacterized protein</fullName>
    </submittedName>
</protein>
<evidence type="ECO:0000313" key="2">
    <source>
        <dbReference type="EMBL" id="KNZ54847.1"/>
    </source>
</evidence>
<sequence length="249" mass="27817">MSLSQLFRLLPNPQSPCTMSPLLTHMRLKVLKKKLMIIEKHSALNPKARIKEVAKILQTLLTSLFPPQSVNISTCQLQKKPGSCLSPRTEFPTRLSRQSMSTTNTRLQRDPKNTFWIWRDPKNTCWLWMLLLPSLGPVMRRCCPQILPPISTIEKASQKGGYLHIESPSGLPAGAMACFSKPELQALGNLKSLPAGYQKGDSTRTSSLSDLESEDQAPGSLADPMIKKSGSQMRLTINPCCLWKLMTWS</sequence>
<feature type="region of interest" description="Disordered" evidence="1">
    <location>
        <begin position="199"/>
        <end position="223"/>
    </location>
</feature>
<dbReference type="VEuPathDB" id="FungiDB:VP01_2835g5"/>
<dbReference type="AlphaFoldDB" id="A0A0L6V304"/>
<dbReference type="EMBL" id="LAVV01007763">
    <property type="protein sequence ID" value="KNZ54847.1"/>
    <property type="molecule type" value="Genomic_DNA"/>
</dbReference>